<organism evidence="1">
    <name type="scientific">Bacillus thuringiensis serovar thuringiensis</name>
    <dbReference type="NCBI Taxonomy" id="1432"/>
    <lineage>
        <taxon>Bacteria</taxon>
        <taxon>Bacillati</taxon>
        <taxon>Bacillota</taxon>
        <taxon>Bacilli</taxon>
        <taxon>Bacillales</taxon>
        <taxon>Bacillaceae</taxon>
        <taxon>Bacillus</taxon>
        <taxon>Bacillus cereus group</taxon>
    </lineage>
</organism>
<gene>
    <name evidence="1" type="primary">phd</name>
</gene>
<protein>
    <submittedName>
        <fullName evidence="1">Putative Phd</fullName>
    </submittedName>
</protein>
<sequence>MLYKALQSSLYYAKQVPANATRLKREETHTEPPNMPLFFIIHRY</sequence>
<proteinExistence type="predicted"/>
<geneLocation type="plasmid" evidence="1">
    <name>pGI1</name>
</geneLocation>
<dbReference type="AlphaFoldDB" id="Q8GLD1"/>
<evidence type="ECO:0000313" key="1">
    <source>
        <dbReference type="EMBL" id="AAN34379.1"/>
    </source>
</evidence>
<keyword evidence="1" id="KW-0614">Plasmid</keyword>
<dbReference type="EMBL" id="AY138809">
    <property type="protein sequence ID" value="AAN34379.1"/>
    <property type="molecule type" value="Genomic_DNA"/>
</dbReference>
<reference evidence="1" key="1">
    <citation type="journal article" date="2003" name="Plasmid">
        <title>The patchwork nature of rolling-circle plasmids: comparison of six plasmids from two distinct Bacillus thuringiensis serotypes.</title>
        <authorList>
            <person name="Andrup L."/>
            <person name="Jensen G.B."/>
            <person name="Wilcks A."/>
            <person name="Smidt L."/>
            <person name="Hoflack L."/>
            <person name="Mahillon J."/>
        </authorList>
    </citation>
    <scope>NUCLEOTIDE SEQUENCE</scope>
    <source>
        <strain evidence="1">H1.1</strain>
        <plasmid evidence="1">pGI1</plasmid>
    </source>
</reference>
<accession>Q8GLD1</accession>
<name>Q8GLD1_BACTU</name>